<feature type="region of interest" description="Disordered" evidence="13">
    <location>
        <begin position="257"/>
        <end position="277"/>
    </location>
</feature>
<keyword evidence="4" id="KW-0479">Metal-binding</keyword>
<dbReference type="SUPFAM" id="SSF56712">
    <property type="entry name" value="Prokaryotic type I DNA topoisomerase"/>
    <property type="match status" value="1"/>
</dbReference>
<feature type="domain" description="Topo IA-type catalytic" evidence="15">
    <location>
        <begin position="152"/>
        <end position="594"/>
    </location>
</feature>
<feature type="compositionally biased region" description="Low complexity" evidence="13">
    <location>
        <begin position="716"/>
        <end position="729"/>
    </location>
</feature>
<evidence type="ECO:0000259" key="14">
    <source>
        <dbReference type="PROSITE" id="PS50880"/>
    </source>
</evidence>
<evidence type="ECO:0000256" key="1">
    <source>
        <dbReference type="ARBA" id="ARBA00000213"/>
    </source>
</evidence>
<protein>
    <recommendedName>
        <fullName evidence="3">DNA topoisomerase</fullName>
        <ecNumber evidence="3">5.6.2.1</ecNumber>
    </recommendedName>
    <alternativeName>
        <fullName evidence="12">Omega-protein</fullName>
    </alternativeName>
    <alternativeName>
        <fullName evidence="11">Relaxing enzyme</fullName>
    </alternativeName>
    <alternativeName>
        <fullName evidence="9">Swivelase</fullName>
    </alternativeName>
    <alternativeName>
        <fullName evidence="10">Untwisting enzyme</fullName>
    </alternativeName>
</protein>
<proteinExistence type="inferred from homology"/>
<comment type="similarity">
    <text evidence="2">Belongs to the type IA topoisomerase family.</text>
</comment>
<evidence type="ECO:0000256" key="4">
    <source>
        <dbReference type="ARBA" id="ARBA00022723"/>
    </source>
</evidence>
<dbReference type="EC" id="5.6.2.1" evidence="3"/>
<dbReference type="InterPro" id="IPR003602">
    <property type="entry name" value="Topo_IA_DNA-bd_dom"/>
</dbReference>
<evidence type="ECO:0000256" key="12">
    <source>
        <dbReference type="ARBA" id="ARBA00032877"/>
    </source>
</evidence>
<accession>A0ABY1Q9Y1</accession>
<keyword evidence="6" id="KW-0799">Topoisomerase</keyword>
<evidence type="ECO:0000256" key="10">
    <source>
        <dbReference type="ARBA" id="ARBA00031985"/>
    </source>
</evidence>
<dbReference type="Gene3D" id="1.10.460.10">
    <property type="entry name" value="Topoisomerase I, domain 2"/>
    <property type="match status" value="1"/>
</dbReference>
<feature type="region of interest" description="Disordered" evidence="13">
    <location>
        <begin position="685"/>
        <end position="752"/>
    </location>
</feature>
<name>A0ABY1Q9Y1_9BACT</name>
<dbReference type="InterPro" id="IPR013825">
    <property type="entry name" value="Topo_IA_cen_sub2"/>
</dbReference>
<gene>
    <name evidence="16" type="ORF">SAMN06265222_108192</name>
</gene>
<feature type="compositionally biased region" description="Basic residues" evidence="13">
    <location>
        <begin position="705"/>
        <end position="715"/>
    </location>
</feature>
<dbReference type="PROSITE" id="PS50880">
    <property type="entry name" value="TOPRIM"/>
    <property type="match status" value="1"/>
</dbReference>
<dbReference type="Pfam" id="PF01131">
    <property type="entry name" value="Topoisom_bac"/>
    <property type="match status" value="1"/>
</dbReference>
<dbReference type="InterPro" id="IPR005738">
    <property type="entry name" value="TopoIII"/>
</dbReference>
<feature type="region of interest" description="Disordered" evidence="13">
    <location>
        <begin position="439"/>
        <end position="478"/>
    </location>
</feature>
<dbReference type="EMBL" id="FXUG01000008">
    <property type="protein sequence ID" value="SMP64242.1"/>
    <property type="molecule type" value="Genomic_DNA"/>
</dbReference>
<dbReference type="Proteomes" id="UP001158067">
    <property type="component" value="Unassembled WGS sequence"/>
</dbReference>
<feature type="compositionally biased region" description="Low complexity" evidence="13">
    <location>
        <begin position="736"/>
        <end position="748"/>
    </location>
</feature>
<keyword evidence="7" id="KW-0238">DNA-binding</keyword>
<dbReference type="PROSITE" id="PS00396">
    <property type="entry name" value="TOPO_IA_1"/>
    <property type="match status" value="1"/>
</dbReference>
<keyword evidence="8" id="KW-0413">Isomerase</keyword>
<dbReference type="InterPro" id="IPR013824">
    <property type="entry name" value="Topo_IA_cen_sub1"/>
</dbReference>
<dbReference type="InterPro" id="IPR006171">
    <property type="entry name" value="TOPRIM_dom"/>
</dbReference>
<dbReference type="PANTHER" id="PTHR11390:SF21">
    <property type="entry name" value="DNA TOPOISOMERASE 3-ALPHA"/>
    <property type="match status" value="1"/>
</dbReference>
<dbReference type="PRINTS" id="PR00417">
    <property type="entry name" value="PRTPISMRASEI"/>
</dbReference>
<dbReference type="InterPro" id="IPR034144">
    <property type="entry name" value="TOPRIM_TopoIII"/>
</dbReference>
<dbReference type="NCBIfam" id="NF005829">
    <property type="entry name" value="PRK07726.1"/>
    <property type="match status" value="1"/>
</dbReference>
<evidence type="ECO:0000256" key="8">
    <source>
        <dbReference type="ARBA" id="ARBA00023235"/>
    </source>
</evidence>
<comment type="caution">
    <text evidence="16">The sequence shown here is derived from an EMBL/GenBank/DDBJ whole genome shotgun (WGS) entry which is preliminary data.</text>
</comment>
<evidence type="ECO:0000256" key="6">
    <source>
        <dbReference type="ARBA" id="ARBA00023029"/>
    </source>
</evidence>
<dbReference type="PROSITE" id="PS52039">
    <property type="entry name" value="TOPO_IA_2"/>
    <property type="match status" value="1"/>
</dbReference>
<evidence type="ECO:0000313" key="17">
    <source>
        <dbReference type="Proteomes" id="UP001158067"/>
    </source>
</evidence>
<evidence type="ECO:0000256" key="13">
    <source>
        <dbReference type="SAM" id="MobiDB-lite"/>
    </source>
</evidence>
<dbReference type="NCBIfam" id="TIGR01056">
    <property type="entry name" value="topB"/>
    <property type="match status" value="1"/>
</dbReference>
<dbReference type="SMART" id="SM00436">
    <property type="entry name" value="TOP1Bc"/>
    <property type="match status" value="1"/>
</dbReference>
<evidence type="ECO:0000256" key="11">
    <source>
        <dbReference type="ARBA" id="ARBA00032235"/>
    </source>
</evidence>
<evidence type="ECO:0000256" key="9">
    <source>
        <dbReference type="ARBA" id="ARBA00030003"/>
    </source>
</evidence>
<dbReference type="InterPro" id="IPR025589">
    <property type="entry name" value="Toprim_C_rpt"/>
</dbReference>
<dbReference type="InterPro" id="IPR013826">
    <property type="entry name" value="Topo_IA_cen_sub3"/>
</dbReference>
<keyword evidence="17" id="KW-1185">Reference proteome</keyword>
<dbReference type="RefSeq" id="WP_283433557.1">
    <property type="nucleotide sequence ID" value="NZ_FXUG01000008.1"/>
</dbReference>
<dbReference type="InterPro" id="IPR003601">
    <property type="entry name" value="Topo_IA_2"/>
</dbReference>
<dbReference type="SMART" id="SM00493">
    <property type="entry name" value="TOPRIM"/>
    <property type="match status" value="1"/>
</dbReference>
<dbReference type="SMART" id="SM00437">
    <property type="entry name" value="TOP1Ac"/>
    <property type="match status" value="1"/>
</dbReference>
<evidence type="ECO:0000256" key="7">
    <source>
        <dbReference type="ARBA" id="ARBA00023125"/>
    </source>
</evidence>
<reference evidence="16 17" key="1">
    <citation type="submission" date="2017-05" db="EMBL/GenBank/DDBJ databases">
        <authorList>
            <person name="Varghese N."/>
            <person name="Submissions S."/>
        </authorList>
    </citation>
    <scope>NUCLEOTIDE SEQUENCE [LARGE SCALE GENOMIC DNA]</scope>
    <source>
        <strain evidence="16 17">DSM 25457</strain>
    </source>
</reference>
<dbReference type="InterPro" id="IPR013497">
    <property type="entry name" value="Topo_IA_cen"/>
</dbReference>
<dbReference type="PANTHER" id="PTHR11390">
    <property type="entry name" value="PROKARYOTIC DNA TOPOISOMERASE"/>
    <property type="match status" value="1"/>
</dbReference>
<comment type="catalytic activity">
    <reaction evidence="1">
        <text>ATP-independent breakage of single-stranded DNA, followed by passage and rejoining.</text>
        <dbReference type="EC" id="5.6.2.1"/>
    </reaction>
</comment>
<feature type="domain" description="Toprim" evidence="14">
    <location>
        <begin position="1"/>
        <end position="136"/>
    </location>
</feature>
<dbReference type="CDD" id="cd03362">
    <property type="entry name" value="TOPRIM_TopoIA_TopoIII"/>
    <property type="match status" value="1"/>
</dbReference>
<evidence type="ECO:0000256" key="3">
    <source>
        <dbReference type="ARBA" id="ARBA00012891"/>
    </source>
</evidence>
<dbReference type="InterPro" id="IPR023405">
    <property type="entry name" value="Topo_IA_core_domain"/>
</dbReference>
<dbReference type="Gene3D" id="2.70.20.10">
    <property type="entry name" value="Topoisomerase I, domain 3"/>
    <property type="match status" value="1"/>
</dbReference>
<dbReference type="Gene3D" id="3.40.50.140">
    <property type="match status" value="1"/>
</dbReference>
<dbReference type="CDD" id="cd00186">
    <property type="entry name" value="TOP1Ac"/>
    <property type="match status" value="1"/>
</dbReference>
<sequence length="838" mass="92224">MKVILAEKPSVARDLASFLKASQRLDGYLEGGGYQVTWAFGHLVELSEPGDYDPALKRWSLDSLPFIPDSFRLRLRGDEGAQKQFAIIKRLFRAADSLICATDAGREGELIFRYIQSLSGCTSKPTERLWLSSLTPAAIGTAFRSIRPLSDYDHLYEAARCRSQADWVVGLNATRNYTVRYRSAHHVGKGGATGLLWSLGRVQTPVLAMIVGRDDEIQTFRVEPFWELMTQYRDVQFRFTGERFSEQDAAEEQLKRAAAHPLQIRKTDRRAERSQPPQLYDLTELQRDMNRRYGISAADTLAAAQSLYEAKLVTYPRTDSRYLTKDMRKEVPKVLTKLRNLKPTEIGKLDLQALPFTGRIVNDNKVTDHHAIIPTGAGVGVLPDRQAKVYDAIVVQFIAAFYPECVKEITQVHAIAGEIPFRARGVRVVSPGWTELFPRKAKKRGGDNADDAPQSLPDFKHGESGPHQPYIKEGQTSPPKHFTENTLLAAMDTAGKFVDEAELREALKEKGLGTPATRAATIETLLHRKYIARDRKNILATDLGRYLVVIVKDHHLTSPELTGEWEAKLKQIEAGNLSPDVFMGEIADYTQAIVRGSDSTKIDHSVYGACPRCGERVIHGKTAFGCSAWRTGCSFVLPQSYRGVNLTVDQIRELLQLHVTGQPMTIDGGQPFLLALCRSGPNTGALMEVPVPQGDEQDEKGQRASGKKPRAKKAAGSRSSAKGAAGKSTTKGKRGTAGSDAGQSAGAGQDSGAGQIGVCPLCGKPVVEQTKSYGCSHWRDGCKFAIWKTIAGKKVSVTNAKKLLRKGETPVIKGFRSKAGKLFDAKLKLTDGKVGFEF</sequence>
<dbReference type="Pfam" id="PF01751">
    <property type="entry name" value="Toprim"/>
    <property type="match status" value="1"/>
</dbReference>
<dbReference type="Gene3D" id="1.10.290.10">
    <property type="entry name" value="Topoisomerase I, domain 4"/>
    <property type="match status" value="1"/>
</dbReference>
<evidence type="ECO:0000313" key="16">
    <source>
        <dbReference type="EMBL" id="SMP64242.1"/>
    </source>
</evidence>
<evidence type="ECO:0000256" key="2">
    <source>
        <dbReference type="ARBA" id="ARBA00009446"/>
    </source>
</evidence>
<evidence type="ECO:0000256" key="5">
    <source>
        <dbReference type="ARBA" id="ARBA00022842"/>
    </source>
</evidence>
<dbReference type="InterPro" id="IPR023406">
    <property type="entry name" value="Topo_IA_AS"/>
</dbReference>
<keyword evidence="5" id="KW-0460">Magnesium</keyword>
<dbReference type="InterPro" id="IPR000380">
    <property type="entry name" value="Topo_IA"/>
</dbReference>
<evidence type="ECO:0000259" key="15">
    <source>
        <dbReference type="PROSITE" id="PS52039"/>
    </source>
</evidence>
<organism evidence="16 17">
    <name type="scientific">Neorhodopirellula lusitana</name>
    <dbReference type="NCBI Taxonomy" id="445327"/>
    <lineage>
        <taxon>Bacteria</taxon>
        <taxon>Pseudomonadati</taxon>
        <taxon>Planctomycetota</taxon>
        <taxon>Planctomycetia</taxon>
        <taxon>Pirellulales</taxon>
        <taxon>Pirellulaceae</taxon>
        <taxon>Neorhodopirellula</taxon>
    </lineage>
</organism>
<dbReference type="Pfam" id="PF13342">
    <property type="entry name" value="Toprim_Crpt"/>
    <property type="match status" value="1"/>
</dbReference>